<organism evidence="2">
    <name type="scientific">metagenome</name>
    <dbReference type="NCBI Taxonomy" id="256318"/>
    <lineage>
        <taxon>unclassified sequences</taxon>
        <taxon>metagenomes</taxon>
    </lineage>
</organism>
<protein>
    <submittedName>
        <fullName evidence="2">Translation initiation factor IF-2</fullName>
    </submittedName>
</protein>
<dbReference type="InterPro" id="IPR002575">
    <property type="entry name" value="Aminoglycoside_PTrfase"/>
</dbReference>
<dbReference type="SUPFAM" id="SSF56112">
    <property type="entry name" value="Protein kinase-like (PK-like)"/>
    <property type="match status" value="1"/>
</dbReference>
<proteinExistence type="predicted"/>
<dbReference type="Pfam" id="PF01636">
    <property type="entry name" value="APH"/>
    <property type="match status" value="1"/>
</dbReference>
<feature type="domain" description="Aminoglycoside phosphotransferase" evidence="1">
    <location>
        <begin position="8"/>
        <end position="243"/>
    </location>
</feature>
<keyword evidence="2" id="KW-0648">Protein biosynthesis</keyword>
<dbReference type="AlphaFoldDB" id="A0A2P2CA79"/>
<dbReference type="PANTHER" id="PTHR21310:SF15">
    <property type="entry name" value="AMINOGLYCOSIDE PHOSPHOTRANSFERASE DOMAIN-CONTAINING PROTEIN"/>
    <property type="match status" value="1"/>
</dbReference>
<dbReference type="EMBL" id="CZKB01000008">
    <property type="protein sequence ID" value="CUR58915.1"/>
    <property type="molecule type" value="Genomic_DNA"/>
</dbReference>
<reference evidence="2" key="1">
    <citation type="submission" date="2015-08" db="EMBL/GenBank/DDBJ databases">
        <authorList>
            <person name="Babu N.S."/>
            <person name="Beckwith C.J."/>
            <person name="Beseler K.G."/>
            <person name="Brison A."/>
            <person name="Carone J.V."/>
            <person name="Caskin T.P."/>
            <person name="Diamond M."/>
            <person name="Durham M.E."/>
            <person name="Foxe J.M."/>
            <person name="Go M."/>
            <person name="Henderson B.A."/>
            <person name="Jones I.B."/>
            <person name="McGettigan J.A."/>
            <person name="Micheletti S.J."/>
            <person name="Nasrallah M.E."/>
            <person name="Ortiz D."/>
            <person name="Piller C.R."/>
            <person name="Privatt S.R."/>
            <person name="Schneider S.L."/>
            <person name="Sharp S."/>
            <person name="Smith T.C."/>
            <person name="Stanton J.D."/>
            <person name="Ullery H.E."/>
            <person name="Wilson R.J."/>
            <person name="Serrano M.G."/>
            <person name="Buck G."/>
            <person name="Lee V."/>
            <person name="Wang Y."/>
            <person name="Carvalho R."/>
            <person name="Voegtly L."/>
            <person name="Shi R."/>
            <person name="Duckworth R."/>
            <person name="Johnson A."/>
            <person name="Loviza R."/>
            <person name="Walstead R."/>
            <person name="Shah Z."/>
            <person name="Kiflezghi M."/>
            <person name="Wade K."/>
            <person name="Ball S.L."/>
            <person name="Bradley K.W."/>
            <person name="Asai D.J."/>
            <person name="Bowman C.A."/>
            <person name="Russell D.A."/>
            <person name="Pope W.H."/>
            <person name="Jacobs-Sera D."/>
            <person name="Hendrix R.W."/>
            <person name="Hatfull G.F."/>
        </authorList>
    </citation>
    <scope>NUCLEOTIDE SEQUENCE</scope>
</reference>
<gene>
    <name evidence="2" type="ORF">NOCA1160123</name>
</gene>
<dbReference type="PANTHER" id="PTHR21310">
    <property type="entry name" value="AMINOGLYCOSIDE PHOSPHOTRANSFERASE-RELATED-RELATED"/>
    <property type="match status" value="1"/>
</dbReference>
<evidence type="ECO:0000259" key="1">
    <source>
        <dbReference type="Pfam" id="PF01636"/>
    </source>
</evidence>
<sequence>MDDLGTSLTPLAGGHSGRTFLSDVGGERAVVRVYPPGDPRGALAPELDAAVLHLVRGLVPVPDVVEVRRAEADEGLPGLLVTEWLPGERGDLVVADLTADGDVDGLAWLGASLGHLAGTLAGMPMRRPGPFVGADLAVGEFPDGGLAEWVDLHLSAWPEQDRARLRRVADTAQDLLDTVGRACLVHSDLNPKNVLVDRRTTTVSAVLDWEFAHAGHPWTDVGNLLRFERHPAYVDAVLTAWTDLRGGSPDDVRDGARAADLWALVELASRAGTNPVADRADELLRSVADTGDLHAWPSAG</sequence>
<keyword evidence="2" id="KW-0396">Initiation factor</keyword>
<dbReference type="Gene3D" id="3.90.1200.10">
    <property type="match status" value="1"/>
</dbReference>
<accession>A0A2P2CA79</accession>
<evidence type="ECO:0000313" key="2">
    <source>
        <dbReference type="EMBL" id="CUR58915.1"/>
    </source>
</evidence>
<dbReference type="InterPro" id="IPR051678">
    <property type="entry name" value="AGP_Transferase"/>
</dbReference>
<dbReference type="InterPro" id="IPR011009">
    <property type="entry name" value="Kinase-like_dom_sf"/>
</dbReference>
<dbReference type="GO" id="GO:0003743">
    <property type="term" value="F:translation initiation factor activity"/>
    <property type="evidence" value="ECO:0007669"/>
    <property type="project" value="UniProtKB-KW"/>
</dbReference>
<name>A0A2P2CA79_9ZZZZ</name>